<dbReference type="STRING" id="55802.TBCH5v1_0757"/>
<dbReference type="PATRIC" id="fig|55802.8.peg.752"/>
<evidence type="ECO:0000313" key="1">
    <source>
        <dbReference type="EMBL" id="ALM74712.1"/>
    </source>
</evidence>
<organism evidence="1 2">
    <name type="scientific">Thermococcus barophilus</name>
    <dbReference type="NCBI Taxonomy" id="55802"/>
    <lineage>
        <taxon>Archaea</taxon>
        <taxon>Methanobacteriati</taxon>
        <taxon>Methanobacteriota</taxon>
        <taxon>Thermococci</taxon>
        <taxon>Thermococcales</taxon>
        <taxon>Thermococcaceae</taxon>
        <taxon>Thermococcus</taxon>
    </lineage>
</organism>
<protein>
    <submittedName>
        <fullName evidence="1">Uncharacterized protein</fullName>
    </submittedName>
</protein>
<dbReference type="Proteomes" id="UP000066042">
    <property type="component" value="Chromosome"/>
</dbReference>
<gene>
    <name evidence="1" type="ORF">TBCH5v1_0757</name>
</gene>
<dbReference type="AlphaFoldDB" id="A0A0S1XAD0"/>
<name>A0A0S1XAD0_THEBA</name>
<reference evidence="1 2" key="1">
    <citation type="journal article" date="2016" name="Genome Announc.">
        <title>Complete genome sequence of the hyperthermophilic and piezophilic archaeon Thermococcus barophilus Ch5, capable of growth at the expense of hydrogenogenesis from carbon monoxide and formate.</title>
        <authorList>
            <person name="Oger P."/>
            <person name="Sokolova T.G."/>
            <person name="Kozhevnikova D.A."/>
            <person name="Taranov E.A."/>
            <person name="Vannier P."/>
            <person name="Lee H.S."/>
            <person name="Kwon K.K."/>
            <person name="Kang S.G."/>
            <person name="Lee J.H."/>
            <person name="Bonch-Osmolovskaya E.A."/>
            <person name="Lebedinsky A.V."/>
        </authorList>
    </citation>
    <scope>NUCLEOTIDE SEQUENCE [LARGE SCALE GENOMIC DNA]</scope>
    <source>
        <strain evidence="2">Ch5</strain>
    </source>
</reference>
<sequence>MVPLSLLPLAGMFIFGRKKKKEKKKSYKEILKEAEEKFGVPADTVKELAHIYII</sequence>
<proteinExistence type="predicted"/>
<evidence type="ECO:0000313" key="2">
    <source>
        <dbReference type="Proteomes" id="UP000066042"/>
    </source>
</evidence>
<dbReference type="EMBL" id="CP013050">
    <property type="protein sequence ID" value="ALM74712.1"/>
    <property type="molecule type" value="Genomic_DNA"/>
</dbReference>
<accession>A0A0S1XAD0</accession>